<keyword evidence="3" id="KW-1185">Reference proteome</keyword>
<accession>A0A6A5VGZ3</accession>
<proteinExistence type="predicted"/>
<evidence type="ECO:0000256" key="1">
    <source>
        <dbReference type="SAM" id="MobiDB-lite"/>
    </source>
</evidence>
<dbReference type="InterPro" id="IPR036047">
    <property type="entry name" value="F-box-like_dom_sf"/>
</dbReference>
<evidence type="ECO:0008006" key="4">
    <source>
        <dbReference type="Google" id="ProtNLM"/>
    </source>
</evidence>
<evidence type="ECO:0000313" key="3">
    <source>
        <dbReference type="Proteomes" id="UP000800036"/>
    </source>
</evidence>
<organism evidence="2 3">
    <name type="scientific">Bimuria novae-zelandiae CBS 107.79</name>
    <dbReference type="NCBI Taxonomy" id="1447943"/>
    <lineage>
        <taxon>Eukaryota</taxon>
        <taxon>Fungi</taxon>
        <taxon>Dikarya</taxon>
        <taxon>Ascomycota</taxon>
        <taxon>Pezizomycotina</taxon>
        <taxon>Dothideomycetes</taxon>
        <taxon>Pleosporomycetidae</taxon>
        <taxon>Pleosporales</taxon>
        <taxon>Massarineae</taxon>
        <taxon>Didymosphaeriaceae</taxon>
        <taxon>Bimuria</taxon>
    </lineage>
</organism>
<gene>
    <name evidence="2" type="ORF">BU23DRAFT_566362</name>
</gene>
<dbReference type="CDD" id="cd09917">
    <property type="entry name" value="F-box_SF"/>
    <property type="match status" value="1"/>
</dbReference>
<dbReference type="AlphaFoldDB" id="A0A6A5VGZ3"/>
<dbReference type="Proteomes" id="UP000800036">
    <property type="component" value="Unassembled WGS sequence"/>
</dbReference>
<evidence type="ECO:0000313" key="2">
    <source>
        <dbReference type="EMBL" id="KAF1975679.1"/>
    </source>
</evidence>
<sequence>MSPSRNQEVKQDKERSHLFKLPSELLDDVLGYLDGDRASILAARETCRNFYDCQYWSAFGTIIGQMTQFDIRSAESMKHLGKISQTKALARHVKTLHFVCGYEGAADPQSTPPHGLFPLSSPPVFPTATWTWTKTRTRHWYYRDDNDRYAAAMSFCQQESNLHEASAQALTEFLTSTLKGFPNLRELSYKLAQPTSTKERSDFRGPSSGFLPPANPFKLLSLVKNNSSKRSPRQK</sequence>
<dbReference type="EMBL" id="ML976669">
    <property type="protein sequence ID" value="KAF1975679.1"/>
    <property type="molecule type" value="Genomic_DNA"/>
</dbReference>
<dbReference type="SUPFAM" id="SSF81383">
    <property type="entry name" value="F-box domain"/>
    <property type="match status" value="1"/>
</dbReference>
<feature type="region of interest" description="Disordered" evidence="1">
    <location>
        <begin position="194"/>
        <end position="216"/>
    </location>
</feature>
<reference evidence="2" key="1">
    <citation type="journal article" date="2020" name="Stud. Mycol.">
        <title>101 Dothideomycetes genomes: a test case for predicting lifestyles and emergence of pathogens.</title>
        <authorList>
            <person name="Haridas S."/>
            <person name="Albert R."/>
            <person name="Binder M."/>
            <person name="Bloem J."/>
            <person name="Labutti K."/>
            <person name="Salamov A."/>
            <person name="Andreopoulos B."/>
            <person name="Baker S."/>
            <person name="Barry K."/>
            <person name="Bills G."/>
            <person name="Bluhm B."/>
            <person name="Cannon C."/>
            <person name="Castanera R."/>
            <person name="Culley D."/>
            <person name="Daum C."/>
            <person name="Ezra D."/>
            <person name="Gonzalez J."/>
            <person name="Henrissat B."/>
            <person name="Kuo A."/>
            <person name="Liang C."/>
            <person name="Lipzen A."/>
            <person name="Lutzoni F."/>
            <person name="Magnuson J."/>
            <person name="Mondo S."/>
            <person name="Nolan M."/>
            <person name="Ohm R."/>
            <person name="Pangilinan J."/>
            <person name="Park H.-J."/>
            <person name="Ramirez L."/>
            <person name="Alfaro M."/>
            <person name="Sun H."/>
            <person name="Tritt A."/>
            <person name="Yoshinaga Y."/>
            <person name="Zwiers L.-H."/>
            <person name="Turgeon B."/>
            <person name="Goodwin S."/>
            <person name="Spatafora J."/>
            <person name="Crous P."/>
            <person name="Grigoriev I."/>
        </authorList>
    </citation>
    <scope>NUCLEOTIDE SEQUENCE</scope>
    <source>
        <strain evidence="2">CBS 107.79</strain>
    </source>
</reference>
<protein>
    <recommendedName>
        <fullName evidence="4">F-box domain-containing protein</fullName>
    </recommendedName>
</protein>
<name>A0A6A5VGZ3_9PLEO</name>